<sequence>MFYISVYSMLNVWTPFFNAATSGVQTFRTWIESHPGWVLVKHTSDEYYDFYQELYTSTKYKYGPVSAGSTVFGFFDENGEVVSR</sequence>
<protein>
    <submittedName>
        <fullName evidence="1">Uncharacterized protein</fullName>
    </submittedName>
</protein>
<proteinExistence type="predicted"/>
<accession>A0A645G0M8</accession>
<comment type="caution">
    <text evidence="1">The sequence shown here is derived from an EMBL/GenBank/DDBJ whole genome shotgun (WGS) entry which is preliminary data.</text>
</comment>
<name>A0A645G0M8_9ZZZZ</name>
<gene>
    <name evidence="1" type="ORF">SDC9_166862</name>
</gene>
<dbReference type="EMBL" id="VSSQ01067052">
    <property type="protein sequence ID" value="MPN19492.1"/>
    <property type="molecule type" value="Genomic_DNA"/>
</dbReference>
<evidence type="ECO:0000313" key="1">
    <source>
        <dbReference type="EMBL" id="MPN19492.1"/>
    </source>
</evidence>
<organism evidence="1">
    <name type="scientific">bioreactor metagenome</name>
    <dbReference type="NCBI Taxonomy" id="1076179"/>
    <lineage>
        <taxon>unclassified sequences</taxon>
        <taxon>metagenomes</taxon>
        <taxon>ecological metagenomes</taxon>
    </lineage>
</organism>
<dbReference type="AlphaFoldDB" id="A0A645G0M8"/>
<reference evidence="1" key="1">
    <citation type="submission" date="2019-08" db="EMBL/GenBank/DDBJ databases">
        <authorList>
            <person name="Kucharzyk K."/>
            <person name="Murdoch R.W."/>
            <person name="Higgins S."/>
            <person name="Loffler F."/>
        </authorList>
    </citation>
    <scope>NUCLEOTIDE SEQUENCE</scope>
</reference>